<dbReference type="KEGG" id="clup:CLUP02_14096"/>
<dbReference type="InterPro" id="IPR008927">
    <property type="entry name" value="6-PGluconate_DH-like_C_sf"/>
</dbReference>
<reference evidence="3" key="1">
    <citation type="journal article" date="2021" name="Mol. Plant Microbe Interact.">
        <title>Complete Genome Sequence of the Plant-Pathogenic Fungus Colletotrichum lupini.</title>
        <authorList>
            <person name="Baroncelli R."/>
            <person name="Pensec F."/>
            <person name="Da Lio D."/>
            <person name="Boufleur T."/>
            <person name="Vicente I."/>
            <person name="Sarrocco S."/>
            <person name="Picot A."/>
            <person name="Baraldi E."/>
            <person name="Sukno S."/>
            <person name="Thon M."/>
            <person name="Le Floch G."/>
        </authorList>
    </citation>
    <scope>NUCLEOTIDE SEQUENCE</scope>
    <source>
        <strain evidence="3">IMI 504893</strain>
    </source>
</reference>
<dbReference type="GO" id="GO:0016616">
    <property type="term" value="F:oxidoreductase activity, acting on the CH-OH group of donors, NAD or NADP as acceptor"/>
    <property type="evidence" value="ECO:0007669"/>
    <property type="project" value="InterPro"/>
</dbReference>
<dbReference type="InterPro" id="IPR000033">
    <property type="entry name" value="LDLR_classB_rpt"/>
</dbReference>
<dbReference type="Gene3D" id="3.40.50.720">
    <property type="entry name" value="NAD(P)-binding Rossmann-like Domain"/>
    <property type="match status" value="1"/>
</dbReference>
<feature type="domain" description="Ig-like" evidence="2">
    <location>
        <begin position="468"/>
        <end position="604"/>
    </location>
</feature>
<dbReference type="Pfam" id="PF00725">
    <property type="entry name" value="3HCDH"/>
    <property type="match status" value="1"/>
</dbReference>
<dbReference type="InterPro" id="IPR011042">
    <property type="entry name" value="6-blade_b-propeller_TolB-like"/>
</dbReference>
<dbReference type="Pfam" id="PF02737">
    <property type="entry name" value="3HCDH_N"/>
    <property type="match status" value="1"/>
</dbReference>
<evidence type="ECO:0000256" key="1">
    <source>
        <dbReference type="ARBA" id="ARBA00023002"/>
    </source>
</evidence>
<gene>
    <name evidence="3" type="ORF">CLUP02_14096</name>
</gene>
<dbReference type="PROSITE" id="PS50835">
    <property type="entry name" value="IG_LIKE"/>
    <property type="match status" value="1"/>
</dbReference>
<dbReference type="GeneID" id="73348039"/>
<dbReference type="InterPro" id="IPR007110">
    <property type="entry name" value="Ig-like_dom"/>
</dbReference>
<dbReference type="PANTHER" id="PTHR48075:SF10">
    <property type="entry name" value="DEHYDROGENASE, PUTATIVE (AFU_ORTHOLOGUE AFUA_5G10070)-RELATED"/>
    <property type="match status" value="1"/>
</dbReference>
<organism evidence="3 4">
    <name type="scientific">Colletotrichum lupini</name>
    <dbReference type="NCBI Taxonomy" id="145971"/>
    <lineage>
        <taxon>Eukaryota</taxon>
        <taxon>Fungi</taxon>
        <taxon>Dikarya</taxon>
        <taxon>Ascomycota</taxon>
        <taxon>Pezizomycotina</taxon>
        <taxon>Sordariomycetes</taxon>
        <taxon>Hypocreomycetidae</taxon>
        <taxon>Glomerellales</taxon>
        <taxon>Glomerellaceae</taxon>
        <taxon>Colletotrichum</taxon>
        <taxon>Colletotrichum acutatum species complex</taxon>
    </lineage>
</organism>
<dbReference type="RefSeq" id="XP_049150175.1">
    <property type="nucleotide sequence ID" value="XM_049293029.1"/>
</dbReference>
<dbReference type="SUPFAM" id="SSF101898">
    <property type="entry name" value="NHL repeat"/>
    <property type="match status" value="1"/>
</dbReference>
<dbReference type="InterPro" id="IPR036291">
    <property type="entry name" value="NAD(P)-bd_dom_sf"/>
</dbReference>
<keyword evidence="4" id="KW-1185">Reference proteome</keyword>
<dbReference type="GO" id="GO:0006631">
    <property type="term" value="P:fatty acid metabolic process"/>
    <property type="evidence" value="ECO:0007669"/>
    <property type="project" value="InterPro"/>
</dbReference>
<evidence type="ECO:0000313" key="4">
    <source>
        <dbReference type="Proteomes" id="UP000830671"/>
    </source>
</evidence>
<dbReference type="Gene3D" id="2.120.10.30">
    <property type="entry name" value="TolB, C-terminal domain"/>
    <property type="match status" value="2"/>
</dbReference>
<dbReference type="PANTHER" id="PTHR48075">
    <property type="entry name" value="3-HYDROXYACYL-COA DEHYDROGENASE FAMILY PROTEIN"/>
    <property type="match status" value="1"/>
</dbReference>
<dbReference type="GO" id="GO:0070403">
    <property type="term" value="F:NAD+ binding"/>
    <property type="evidence" value="ECO:0007669"/>
    <property type="project" value="InterPro"/>
</dbReference>
<dbReference type="InterPro" id="IPR013328">
    <property type="entry name" value="6PGD_dom2"/>
</dbReference>
<dbReference type="Gene3D" id="1.10.1040.10">
    <property type="entry name" value="N-(1-d-carboxylethyl)-l-norvaline Dehydrogenase, domain 2"/>
    <property type="match status" value="1"/>
</dbReference>
<dbReference type="SUPFAM" id="SSF51735">
    <property type="entry name" value="NAD(P)-binding Rossmann-fold domains"/>
    <property type="match status" value="1"/>
</dbReference>
<dbReference type="EMBL" id="CP019479">
    <property type="protein sequence ID" value="UQC88571.1"/>
    <property type="molecule type" value="Genomic_DNA"/>
</dbReference>
<keyword evidence="1" id="KW-0560">Oxidoreductase</keyword>
<protein>
    <submittedName>
        <fullName evidence="3">3-hydroxyacyl-CoA dehydrogenase</fullName>
    </submittedName>
</protein>
<dbReference type="SMART" id="SM00135">
    <property type="entry name" value="LY"/>
    <property type="match status" value="4"/>
</dbReference>
<dbReference type="Proteomes" id="UP000830671">
    <property type="component" value="Chromosome 7"/>
</dbReference>
<evidence type="ECO:0000259" key="2">
    <source>
        <dbReference type="PROSITE" id="PS50835"/>
    </source>
</evidence>
<proteinExistence type="predicted"/>
<accession>A0A9Q8T5M1</accession>
<name>A0A9Q8T5M1_9PEZI</name>
<evidence type="ECO:0000313" key="3">
    <source>
        <dbReference type="EMBL" id="UQC88571.1"/>
    </source>
</evidence>
<dbReference type="SUPFAM" id="SSF48179">
    <property type="entry name" value="6-phosphogluconate dehydrogenase C-terminal domain-like"/>
    <property type="match status" value="1"/>
</dbReference>
<dbReference type="InterPro" id="IPR006108">
    <property type="entry name" value="3HC_DH_C"/>
</dbReference>
<dbReference type="AlphaFoldDB" id="A0A9Q8T5M1"/>
<sequence length="611" mass="67586">MTSLPSNYGDRPVAVLGGGVLGRRIACTWASGGYNVQVREPDSKQHQPCLDYVKQNVDTYPASGRKRAGTVQVFTDLETAVANAWLVIEAVPERIQIKTDTFADLEVHAPADAILASNSSSYRSSEMLGKVRDETKTRIMNTHYYMPPHNMVVELMTDGFTNPEIFPFMTERQKEVGTRPFTARKESTGFVFNRLWAAIKRETLSILTEGVSSPEEIDTLFYELSKHGKGPCTMMDGKFAFIRKFSADQVANEITEVGLDTVAFIEDHYVKERGLSPENTVDFLQREYISKGRLGNKSAKGGLYPHLPKVIALDLGLANENDASASGQVLQLSSEGKLERVLVDRQHVPDGIDIDANDTQRMIWTCMGTPGKQDGAVLSSNIDGTDVKSLFEPGTINTPKQLVIEPASKKIYFCDREGMKVYRSNLNGSDLETLIIGGNDASDLKTWCVGISVAPKLGKFYWTQKGAPKSGQGRIFCANIEMPAGKTAETRDDIECFLSDLPEPIDLEVDEETHTIFWTDRGEIPKGNTLNRANIDPMTGSLLLSEGSRKYEILVRHLNEAIGVKLDQENGHVYFSDLGGSIYRCNVDGSEKKKIFSDDNRTISGIAVLRI</sequence>
<dbReference type="InterPro" id="IPR006176">
    <property type="entry name" value="3-OHacyl-CoA_DH_NAD-bd"/>
</dbReference>